<name>A0A225NLM4_9RHOB</name>
<sequence length="382" mass="42257">MTSKTEGAWRVGVLFSESGTTHVTETEHLRGTELAIAEINAAGGIRGKPIEPVIHDPGARNDSYLKYARQLLAEDEVDVIFGCSMSASRKTVLPIVERYNGLLFYPSMYEGFEYCENLVYSGATVNQTCLPLADYLVNTHGGRISLVGSDYIFPRESNRIMRDLIEARGGEIVGEAYVPLGAGVEDLDPILRDILAQKPDAVFSTMIGTSAQAFYRLYDEAGIDRAAHPIASLTMAETEMAKIGRDRVEGHVLASTYFQTLETEVNRRFVAAFKARFGAEATTSIWSESAYLQVQLFARALDRLGVMDPRRLSQAPLGDEFEAPEGLVRVDPETRHLWLTPRIGVARADGLFDVVWEGNAPVRPDPYLATTRIEETALELWS</sequence>
<dbReference type="PANTHER" id="PTHR47628:SF1">
    <property type="entry name" value="ALIPHATIC AMIDASE EXPRESSION-REGULATING PROTEIN"/>
    <property type="match status" value="1"/>
</dbReference>
<dbReference type="InterPro" id="IPR039570">
    <property type="entry name" value="AmiC_PBP1"/>
</dbReference>
<dbReference type="PANTHER" id="PTHR47628">
    <property type="match status" value="1"/>
</dbReference>
<proteinExistence type="predicted"/>
<dbReference type="SUPFAM" id="SSF53822">
    <property type="entry name" value="Periplasmic binding protein-like I"/>
    <property type="match status" value="1"/>
</dbReference>
<evidence type="ECO:0000313" key="2">
    <source>
        <dbReference type="Proteomes" id="UP000215377"/>
    </source>
</evidence>
<comment type="caution">
    <text evidence="1">The sequence shown here is derived from an EMBL/GenBank/DDBJ whole genome shotgun (WGS) entry which is preliminary data.</text>
</comment>
<gene>
    <name evidence="1" type="ORF">ATO3_10355</name>
</gene>
<keyword evidence="2" id="KW-1185">Reference proteome</keyword>
<accession>A0A225NLM4</accession>
<dbReference type="InterPro" id="IPR028082">
    <property type="entry name" value="Peripla_BP_I"/>
</dbReference>
<protein>
    <submittedName>
        <fullName evidence="1">Amino acid ABC transporter substrate-binding protein</fullName>
    </submittedName>
</protein>
<dbReference type="CDD" id="cd06357">
    <property type="entry name" value="PBP1_AmiC"/>
    <property type="match status" value="1"/>
</dbReference>
<dbReference type="OrthoDB" id="9802022at2"/>
<dbReference type="AlphaFoldDB" id="A0A225NLM4"/>
<dbReference type="RefSeq" id="WP_088649768.1">
    <property type="nucleotide sequence ID" value="NZ_AQQR01000003.1"/>
</dbReference>
<dbReference type="GO" id="GO:0033218">
    <property type="term" value="F:amide binding"/>
    <property type="evidence" value="ECO:0007669"/>
    <property type="project" value="InterPro"/>
</dbReference>
<evidence type="ECO:0000313" key="1">
    <source>
        <dbReference type="EMBL" id="OWU74946.1"/>
    </source>
</evidence>
<dbReference type="Proteomes" id="UP000215377">
    <property type="component" value="Unassembled WGS sequence"/>
</dbReference>
<dbReference type="PRINTS" id="PR00337">
    <property type="entry name" value="LEUILEVALBP"/>
</dbReference>
<dbReference type="InterPro" id="IPR000709">
    <property type="entry name" value="Leu_Ile_Val-bd"/>
</dbReference>
<dbReference type="Pfam" id="PF13433">
    <property type="entry name" value="Peripla_BP_5"/>
    <property type="match status" value="1"/>
</dbReference>
<dbReference type="EMBL" id="AQQR01000003">
    <property type="protein sequence ID" value="OWU74946.1"/>
    <property type="molecule type" value="Genomic_DNA"/>
</dbReference>
<organism evidence="1 2">
    <name type="scientific">Marinibacterium profundimaris</name>
    <dbReference type="NCBI Taxonomy" id="1679460"/>
    <lineage>
        <taxon>Bacteria</taxon>
        <taxon>Pseudomonadati</taxon>
        <taxon>Pseudomonadota</taxon>
        <taxon>Alphaproteobacteria</taxon>
        <taxon>Rhodobacterales</taxon>
        <taxon>Paracoccaceae</taxon>
        <taxon>Marinibacterium</taxon>
    </lineage>
</organism>
<dbReference type="Gene3D" id="3.40.50.2300">
    <property type="match status" value="2"/>
</dbReference>
<dbReference type="GO" id="GO:0006865">
    <property type="term" value="P:amino acid transport"/>
    <property type="evidence" value="ECO:0007669"/>
    <property type="project" value="InterPro"/>
</dbReference>
<reference evidence="1 2" key="1">
    <citation type="submission" date="2013-04" db="EMBL/GenBank/DDBJ databases">
        <title>Oceanicola sp. 22II1-22F33 Genome Sequencing.</title>
        <authorList>
            <person name="Lai Q."/>
            <person name="Li G."/>
            <person name="Shao Z."/>
        </authorList>
    </citation>
    <scope>NUCLEOTIDE SEQUENCE [LARGE SCALE GENOMIC DNA]</scope>
    <source>
        <strain evidence="1 2">22II1-22F33</strain>
    </source>
</reference>